<dbReference type="GO" id="GO:0003743">
    <property type="term" value="F:translation initiation factor activity"/>
    <property type="evidence" value="ECO:0007669"/>
    <property type="project" value="UniProtKB-KW"/>
</dbReference>
<comment type="caution">
    <text evidence="2">The sequence shown here is derived from an EMBL/GenBank/DDBJ whole genome shotgun (WGS) entry which is preliminary data.</text>
</comment>
<keyword evidence="2" id="KW-0396">Initiation factor</keyword>
<dbReference type="SMART" id="SM00515">
    <property type="entry name" value="eIF5C"/>
    <property type="match status" value="1"/>
</dbReference>
<dbReference type="OrthoDB" id="8300284at2759"/>
<dbReference type="CDD" id="cd11559">
    <property type="entry name" value="W2_eIF4G1_like"/>
    <property type="match status" value="1"/>
</dbReference>
<evidence type="ECO:0000313" key="2">
    <source>
        <dbReference type="EMBL" id="KAB7502331.1"/>
    </source>
</evidence>
<dbReference type="EMBL" id="SEYY01007847">
    <property type="protein sequence ID" value="KAB7502331.1"/>
    <property type="molecule type" value="Genomic_DNA"/>
</dbReference>
<dbReference type="Gene3D" id="1.25.40.180">
    <property type="match status" value="1"/>
</dbReference>
<dbReference type="InterPro" id="IPR016024">
    <property type="entry name" value="ARM-type_fold"/>
</dbReference>
<name>A0A5N5T6T4_9CRUS</name>
<keyword evidence="2" id="KW-0648">Protein biosynthesis</keyword>
<gene>
    <name evidence="2" type="primary">EIF4G3</name>
    <name evidence="2" type="ORF">Anas_09423</name>
</gene>
<dbReference type="PROSITE" id="PS51363">
    <property type="entry name" value="W2"/>
    <property type="match status" value="1"/>
</dbReference>
<keyword evidence="3" id="KW-1185">Reference proteome</keyword>
<dbReference type="Proteomes" id="UP000326759">
    <property type="component" value="Unassembled WGS sequence"/>
</dbReference>
<organism evidence="2 3">
    <name type="scientific">Armadillidium nasatum</name>
    <dbReference type="NCBI Taxonomy" id="96803"/>
    <lineage>
        <taxon>Eukaryota</taxon>
        <taxon>Metazoa</taxon>
        <taxon>Ecdysozoa</taxon>
        <taxon>Arthropoda</taxon>
        <taxon>Crustacea</taxon>
        <taxon>Multicrustacea</taxon>
        <taxon>Malacostraca</taxon>
        <taxon>Eumalacostraca</taxon>
        <taxon>Peracarida</taxon>
        <taxon>Isopoda</taxon>
        <taxon>Oniscidea</taxon>
        <taxon>Crinocheta</taxon>
        <taxon>Armadillidiidae</taxon>
        <taxon>Armadillidium</taxon>
    </lineage>
</organism>
<dbReference type="AlphaFoldDB" id="A0A5N5T6T4"/>
<evidence type="ECO:0000259" key="1">
    <source>
        <dbReference type="PROSITE" id="PS51363"/>
    </source>
</evidence>
<dbReference type="SUPFAM" id="SSF48371">
    <property type="entry name" value="ARM repeat"/>
    <property type="match status" value="1"/>
</dbReference>
<reference evidence="2 3" key="1">
    <citation type="journal article" date="2019" name="PLoS Biol.">
        <title>Sex chromosomes control vertical transmission of feminizing Wolbachia symbionts in an isopod.</title>
        <authorList>
            <person name="Becking T."/>
            <person name="Chebbi M.A."/>
            <person name="Giraud I."/>
            <person name="Moumen B."/>
            <person name="Laverre T."/>
            <person name="Caubet Y."/>
            <person name="Peccoud J."/>
            <person name="Gilbert C."/>
            <person name="Cordaux R."/>
        </authorList>
    </citation>
    <scope>NUCLEOTIDE SEQUENCE [LARGE SCALE GENOMIC DNA]</scope>
    <source>
        <strain evidence="2">ANa2</strain>
        <tissue evidence="2">Whole body excluding digestive tract and cuticle</tissue>
    </source>
</reference>
<accession>A0A5N5T6T4</accession>
<evidence type="ECO:0000313" key="3">
    <source>
        <dbReference type="Proteomes" id="UP000326759"/>
    </source>
</evidence>
<proteinExistence type="predicted"/>
<dbReference type="Pfam" id="PF02020">
    <property type="entry name" value="W2"/>
    <property type="match status" value="1"/>
</dbReference>
<dbReference type="InterPro" id="IPR003307">
    <property type="entry name" value="W2_domain"/>
</dbReference>
<sequence>MTTPIERKSIPLEISCVVPGEYVHFDAHLVRVELRKLFIAKVPDEEMFDWIEKHIGCKTNTKTFIRTLTTALIESLLEKEYGDSYETVENFTRKLKRKAKLMLKYTKYEQDLEVACISALQTLCAQYQHPPGMLRKAYRALCDTEVLIDDSFFEWEKSEDSEDQPGKDVCLTCVKFFLNWLRNIGL</sequence>
<dbReference type="FunFam" id="1.25.40.180:FF:000042">
    <property type="entry name" value="Eukaryotic translation initiation factor 4 gamma"/>
    <property type="match status" value="1"/>
</dbReference>
<protein>
    <submittedName>
        <fullName evidence="2">Eukaryotic translation initiation factor 4 gamma 3</fullName>
    </submittedName>
</protein>
<feature type="domain" description="W2" evidence="1">
    <location>
        <begin position="20"/>
        <end position="186"/>
    </location>
</feature>